<dbReference type="Proteomes" id="UP001230188">
    <property type="component" value="Unassembled WGS sequence"/>
</dbReference>
<feature type="transmembrane region" description="Helical" evidence="7">
    <location>
        <begin position="495"/>
        <end position="516"/>
    </location>
</feature>
<evidence type="ECO:0000256" key="7">
    <source>
        <dbReference type="SAM" id="Phobius"/>
    </source>
</evidence>
<keyword evidence="9" id="KW-1185">Reference proteome</keyword>
<evidence type="ECO:0000256" key="1">
    <source>
        <dbReference type="ARBA" id="ARBA00004308"/>
    </source>
</evidence>
<protein>
    <recommendedName>
        <fullName evidence="10">Glycosyltransferase 2-like domain-containing protein</fullName>
    </recommendedName>
</protein>
<evidence type="ECO:0008006" key="10">
    <source>
        <dbReference type="Google" id="ProtNLM"/>
    </source>
</evidence>
<comment type="caution">
    <text evidence="8">The sequence shown here is derived from an EMBL/GenBank/DDBJ whole genome shotgun (WGS) entry which is preliminary data.</text>
</comment>
<comment type="subcellular location">
    <subcellularLocation>
        <location evidence="1">Endomembrane system</location>
    </subcellularLocation>
</comment>
<keyword evidence="2" id="KW-0808">Transferase</keyword>
<evidence type="ECO:0000313" key="8">
    <source>
        <dbReference type="EMBL" id="KAJ8605239.1"/>
    </source>
</evidence>
<accession>A0AAD7UIP0</accession>
<evidence type="ECO:0000256" key="5">
    <source>
        <dbReference type="ARBA" id="ARBA00023136"/>
    </source>
</evidence>
<dbReference type="Pfam" id="PF13641">
    <property type="entry name" value="Glyco_tranf_2_3"/>
    <property type="match status" value="1"/>
</dbReference>
<keyword evidence="3 7" id="KW-0812">Transmembrane</keyword>
<dbReference type="InterPro" id="IPR029044">
    <property type="entry name" value="Nucleotide-diphossugar_trans"/>
</dbReference>
<feature type="region of interest" description="Disordered" evidence="6">
    <location>
        <begin position="632"/>
        <end position="659"/>
    </location>
</feature>
<dbReference type="SUPFAM" id="SSF53448">
    <property type="entry name" value="Nucleotide-diphospho-sugar transferases"/>
    <property type="match status" value="1"/>
</dbReference>
<feature type="transmembrane region" description="Helical" evidence="7">
    <location>
        <begin position="341"/>
        <end position="363"/>
    </location>
</feature>
<feature type="compositionally biased region" description="Low complexity" evidence="6">
    <location>
        <begin position="645"/>
        <end position="659"/>
    </location>
</feature>
<evidence type="ECO:0000256" key="2">
    <source>
        <dbReference type="ARBA" id="ARBA00022679"/>
    </source>
</evidence>
<dbReference type="PANTHER" id="PTHR32044">
    <property type="entry name" value="GLUCOMANNAN 4-BETA-MANNOSYLTRANSFERASE 9"/>
    <property type="match status" value="1"/>
</dbReference>
<evidence type="ECO:0000256" key="3">
    <source>
        <dbReference type="ARBA" id="ARBA00022692"/>
    </source>
</evidence>
<sequence length="659" mass="73528">MVFMKGKLDPTMPTQYIAKTWEVLTFHERIALVIFVGPVLLGCLYATHRLWSLLRYCFWTRCGTSRPPQPGYIKPGCEPRVTIQICCYNEAAVIAGTIDAACSVDWPKDRLIVEVLDDSDDETSGIIEHMCAAWRQKGVSACRRTRVDRVGYKAGNLYAHHKQVSTEFIAVFDSDHRAHPDFLRRTVSYFFDKNGAPAYEVGLVQCPWGYYNQHANTMTECDALNLDSAFVVDQEVRARSYGFLAFNGTGGVWRKTAIEAGEGWQWDTVTEDADLSYRSFIAGYKFRFVSDVVQLLEIPASITAFKSQKHRWTKGHAQVARKSLGYFLRTPLLATGVKVEAFVHLTMNIQYMVALWLILWMPMLAYHKLVIWQVLALSLYPAAVWLFVATTSIVKKPQHSPEAGRLLSRVARMLYIIPSCALAMGMSVNESVSFIEGLLSTDATFVRTPKDGDDGLLIDNNSTSPRKLSVVRVTRRNTSRPQNVSTAKSFDVKGLVLALEIIVTTYLAITAPLLIFESINDGRSAWRKYSHVPATCLSLTGFLWVTVATAISHWEEAKKEAAKRRRAAAQNRGRAGCLCSKLKAKTGIDDVDEVDATDLERPFICEGEKSSLTRRQICHGVFANQANHDDQSNDLESVELGGRGSSSSTSLASLANSKM</sequence>
<proteinExistence type="predicted"/>
<feature type="transmembrane region" description="Helical" evidence="7">
    <location>
        <begin position="369"/>
        <end position="389"/>
    </location>
</feature>
<name>A0AAD7UIP0_9STRA</name>
<gene>
    <name evidence="8" type="ORF">CTAYLR_000501</name>
</gene>
<keyword evidence="4 7" id="KW-1133">Transmembrane helix</keyword>
<dbReference type="GO" id="GO:0016757">
    <property type="term" value="F:glycosyltransferase activity"/>
    <property type="evidence" value="ECO:0007669"/>
    <property type="project" value="TreeGrafter"/>
</dbReference>
<evidence type="ECO:0000256" key="6">
    <source>
        <dbReference type="SAM" id="MobiDB-lite"/>
    </source>
</evidence>
<organism evidence="8 9">
    <name type="scientific">Chrysophaeum taylorii</name>
    <dbReference type="NCBI Taxonomy" id="2483200"/>
    <lineage>
        <taxon>Eukaryota</taxon>
        <taxon>Sar</taxon>
        <taxon>Stramenopiles</taxon>
        <taxon>Ochrophyta</taxon>
        <taxon>Pelagophyceae</taxon>
        <taxon>Pelagomonadales</taxon>
        <taxon>Pelagomonadaceae</taxon>
        <taxon>Chrysophaeum</taxon>
    </lineage>
</organism>
<evidence type="ECO:0000313" key="9">
    <source>
        <dbReference type="Proteomes" id="UP001230188"/>
    </source>
</evidence>
<dbReference type="PANTHER" id="PTHR32044:SF80">
    <property type="entry name" value="XYLOGLUCAN GLYCOSYLTRANSFERASE 2-RELATED"/>
    <property type="match status" value="1"/>
</dbReference>
<evidence type="ECO:0000256" key="4">
    <source>
        <dbReference type="ARBA" id="ARBA00022989"/>
    </source>
</evidence>
<keyword evidence="5 7" id="KW-0472">Membrane</keyword>
<reference evidence="8" key="1">
    <citation type="submission" date="2023-01" db="EMBL/GenBank/DDBJ databases">
        <title>Metagenome sequencing of chrysophaentin producing Chrysophaeum taylorii.</title>
        <authorList>
            <person name="Davison J."/>
            <person name="Bewley C."/>
        </authorList>
    </citation>
    <scope>NUCLEOTIDE SEQUENCE</scope>
    <source>
        <strain evidence="8">NIES-1699</strain>
    </source>
</reference>
<dbReference type="GO" id="GO:0012505">
    <property type="term" value="C:endomembrane system"/>
    <property type="evidence" value="ECO:0007669"/>
    <property type="project" value="UniProtKB-SubCell"/>
</dbReference>
<dbReference type="AlphaFoldDB" id="A0AAD7UIP0"/>
<dbReference type="Gene3D" id="3.90.550.10">
    <property type="entry name" value="Spore Coat Polysaccharide Biosynthesis Protein SpsA, Chain A"/>
    <property type="match status" value="1"/>
</dbReference>
<feature type="transmembrane region" description="Helical" evidence="7">
    <location>
        <begin position="30"/>
        <end position="51"/>
    </location>
</feature>
<dbReference type="EMBL" id="JAQMWT010000317">
    <property type="protein sequence ID" value="KAJ8605239.1"/>
    <property type="molecule type" value="Genomic_DNA"/>
</dbReference>
<feature type="transmembrane region" description="Helical" evidence="7">
    <location>
        <begin position="536"/>
        <end position="554"/>
    </location>
</feature>